<dbReference type="InterPro" id="IPR037051">
    <property type="entry name" value="4-carb_acid_sugar_kinase_N_sf"/>
</dbReference>
<evidence type="ECO:0000256" key="2">
    <source>
        <dbReference type="ARBA" id="ARBA00022679"/>
    </source>
</evidence>
<evidence type="ECO:0000256" key="3">
    <source>
        <dbReference type="ARBA" id="ARBA00022741"/>
    </source>
</evidence>
<comment type="similarity">
    <text evidence="1">Belongs to the four-carbon acid sugar kinase family.</text>
</comment>
<evidence type="ECO:0000256" key="5">
    <source>
        <dbReference type="ARBA" id="ARBA00022840"/>
    </source>
</evidence>
<evidence type="ECO:0000256" key="7">
    <source>
        <dbReference type="ARBA" id="ARBA00035898"/>
    </source>
</evidence>
<evidence type="ECO:0000256" key="12">
    <source>
        <dbReference type="ARBA" id="ARBA00041377"/>
    </source>
</evidence>
<dbReference type="EC" id="2.7.1.217" evidence="10"/>
<dbReference type="InterPro" id="IPR031475">
    <property type="entry name" value="NBD_C"/>
</dbReference>
<proteinExistence type="inferred from homology"/>
<keyword evidence="5" id="KW-0067">ATP-binding</keyword>
<feature type="domain" description="Four-carbon acid sugar kinase nucleotide binding" evidence="14">
    <location>
        <begin position="251"/>
        <end position="408"/>
    </location>
</feature>
<comment type="function">
    <text evidence="9">Catalyzes the ATP-dependent phosphorylation of 3-oxo-tetronate to 3-oxo-tetronate 4-phosphate.</text>
</comment>
<name>A0A377XBE1_KLEPN</name>
<reference evidence="15 16" key="1">
    <citation type="submission" date="2018-06" db="EMBL/GenBank/DDBJ databases">
        <authorList>
            <consortium name="Pathogen Informatics"/>
            <person name="Doyle S."/>
        </authorList>
    </citation>
    <scope>NUCLEOTIDE SEQUENCE [LARGE SCALE GENOMIC DNA]</scope>
    <source>
        <strain evidence="15 16">NCTC5047</strain>
    </source>
</reference>
<feature type="domain" description="Four-carbon acid sugar kinase N-terminal" evidence="13">
    <location>
        <begin position="3"/>
        <end position="227"/>
    </location>
</feature>
<organism evidence="15 16">
    <name type="scientific">Klebsiella pneumoniae</name>
    <dbReference type="NCBI Taxonomy" id="573"/>
    <lineage>
        <taxon>Bacteria</taxon>
        <taxon>Pseudomonadati</taxon>
        <taxon>Pseudomonadota</taxon>
        <taxon>Gammaproteobacteria</taxon>
        <taxon>Enterobacterales</taxon>
        <taxon>Enterobacteriaceae</taxon>
        <taxon>Klebsiella/Raoultella group</taxon>
        <taxon>Klebsiella</taxon>
        <taxon>Klebsiella pneumoniae complex</taxon>
    </lineage>
</organism>
<dbReference type="Pfam" id="PF17042">
    <property type="entry name" value="NBD_C"/>
    <property type="match status" value="1"/>
</dbReference>
<dbReference type="NCBIfam" id="NF043035">
    <property type="entry name" value="OxoTetrKin"/>
    <property type="match status" value="1"/>
</dbReference>
<dbReference type="SUPFAM" id="SSF142764">
    <property type="entry name" value="YgbK-like"/>
    <property type="match status" value="1"/>
</dbReference>
<dbReference type="GO" id="GO:0005524">
    <property type="term" value="F:ATP binding"/>
    <property type="evidence" value="ECO:0007669"/>
    <property type="project" value="UniProtKB-KW"/>
</dbReference>
<dbReference type="GO" id="GO:0016301">
    <property type="term" value="F:kinase activity"/>
    <property type="evidence" value="ECO:0007669"/>
    <property type="project" value="UniProtKB-KW"/>
</dbReference>
<dbReference type="EMBL" id="UGLH01000004">
    <property type="protein sequence ID" value="STT72891.1"/>
    <property type="molecule type" value="Genomic_DNA"/>
</dbReference>
<evidence type="ECO:0000256" key="1">
    <source>
        <dbReference type="ARBA" id="ARBA00005715"/>
    </source>
</evidence>
<dbReference type="Proteomes" id="UP000254340">
    <property type="component" value="Unassembled WGS sequence"/>
</dbReference>
<accession>A0A377XBE1</accession>
<dbReference type="AlphaFoldDB" id="A0A377XBE1"/>
<evidence type="ECO:0000256" key="6">
    <source>
        <dbReference type="ARBA" id="ARBA00023277"/>
    </source>
</evidence>
<dbReference type="InterPro" id="IPR042213">
    <property type="entry name" value="NBD_C_sf"/>
</dbReference>
<evidence type="ECO:0000259" key="14">
    <source>
        <dbReference type="Pfam" id="PF17042"/>
    </source>
</evidence>
<dbReference type="Gene3D" id="3.40.50.10840">
    <property type="entry name" value="Putative sugar-binding, N-terminal domain"/>
    <property type="match status" value="1"/>
</dbReference>
<dbReference type="InterPro" id="IPR010737">
    <property type="entry name" value="4-carb_acid_sugar_kinase_N"/>
</dbReference>
<keyword evidence="6" id="KW-0119">Carbohydrate metabolism</keyword>
<keyword evidence="2" id="KW-0808">Transferase</keyword>
<sequence>MQLGVIADDFTGATDIASFLVRNGMPTVQLNGVPTRDIPLTSEAVVISLKTPLLPGGNGRQPVAGGPALAAGPGLSAVFISSTVPLSTAPRRANIGPVLDALLAELGETRTVISPALPVNGRTVYQGYLFVGEQLLNESGMRHHPVTPMEDTHLGRLIERQGRGKAALIAWPIVARGPEAVAAALAAVNDPAVRYVVLDALSEQDLLTQGVALREMKLVSGGSGLARNWAQRHGARGESAQAGMPLAGPAVVLSGSCSVMTNSQVAAYRQQAPARAVDLSACFTDLESYVRTLTDWVDAQRDAPLAPMIYATTEPQTLQRIQAQYGDKASSERVEQLFAALAAALKAKGFTRFIVAGGETSSIVAQTLGVEAFHIGPTISPGVPWVRDTRQPLSLALKSGNFGDIQFFARAQQEFRHD</sequence>
<protein>
    <recommendedName>
        <fullName evidence="11">3-oxo-tetronate kinase</fullName>
        <ecNumber evidence="10">2.7.1.217</ecNumber>
    </recommendedName>
    <alternativeName>
        <fullName evidence="12">3-dehydrotetronate 4-kinase</fullName>
    </alternativeName>
</protein>
<evidence type="ECO:0000259" key="13">
    <source>
        <dbReference type="Pfam" id="PF07005"/>
    </source>
</evidence>
<keyword evidence="4" id="KW-0418">Kinase</keyword>
<evidence type="ECO:0000256" key="4">
    <source>
        <dbReference type="ARBA" id="ARBA00022777"/>
    </source>
</evidence>
<dbReference type="InterPro" id="IPR050007">
    <property type="entry name" value="OtnK"/>
</dbReference>
<dbReference type="Gene3D" id="3.40.980.20">
    <property type="entry name" value="Four-carbon acid sugar kinase, nucleotide binding domain"/>
    <property type="match status" value="1"/>
</dbReference>
<evidence type="ECO:0000313" key="15">
    <source>
        <dbReference type="EMBL" id="STT72891.1"/>
    </source>
</evidence>
<gene>
    <name evidence="15" type="ORF">NCTC5047_00575</name>
</gene>
<dbReference type="Pfam" id="PF07005">
    <property type="entry name" value="SBD_N"/>
    <property type="match status" value="1"/>
</dbReference>
<comment type="catalytic activity">
    <reaction evidence="8">
        <text>3-dehydro-D-erythronate + ATP = 3-dehydro-4-O-phospho-D-erythronate + ADP + H(+)</text>
        <dbReference type="Rhea" id="RHEA:52556"/>
        <dbReference type="ChEBI" id="CHEBI:15378"/>
        <dbReference type="ChEBI" id="CHEBI:30616"/>
        <dbReference type="ChEBI" id="CHEBI:57958"/>
        <dbReference type="ChEBI" id="CHEBI:136593"/>
        <dbReference type="ChEBI" id="CHEBI:456216"/>
        <dbReference type="EC" id="2.7.1.217"/>
    </reaction>
</comment>
<evidence type="ECO:0000256" key="11">
    <source>
        <dbReference type="ARBA" id="ARBA00039461"/>
    </source>
</evidence>
<evidence type="ECO:0000313" key="16">
    <source>
        <dbReference type="Proteomes" id="UP000254340"/>
    </source>
</evidence>
<evidence type="ECO:0000256" key="10">
    <source>
        <dbReference type="ARBA" id="ARBA00039095"/>
    </source>
</evidence>
<evidence type="ECO:0000256" key="8">
    <source>
        <dbReference type="ARBA" id="ARBA00036346"/>
    </source>
</evidence>
<evidence type="ECO:0000256" key="9">
    <source>
        <dbReference type="ARBA" id="ARBA00037335"/>
    </source>
</evidence>
<keyword evidence="3" id="KW-0547">Nucleotide-binding</keyword>
<comment type="catalytic activity">
    <reaction evidence="7">
        <text>3-dehydro-L-erythronate + ATP = 3-dehydro-4-O-phospho-L-erythronate + ADP + H(+)</text>
        <dbReference type="Rhea" id="RHEA:52552"/>
        <dbReference type="ChEBI" id="CHEBI:15378"/>
        <dbReference type="ChEBI" id="CHEBI:30616"/>
        <dbReference type="ChEBI" id="CHEBI:136592"/>
        <dbReference type="ChEBI" id="CHEBI:136670"/>
        <dbReference type="ChEBI" id="CHEBI:456216"/>
        <dbReference type="EC" id="2.7.1.217"/>
    </reaction>
</comment>